<reference evidence="1 2" key="1">
    <citation type="journal article" date="2008" name="Nature">
        <title>The genome of Laccaria bicolor provides insights into mycorrhizal symbiosis.</title>
        <authorList>
            <person name="Martin F."/>
            <person name="Aerts A."/>
            <person name="Ahren D."/>
            <person name="Brun A."/>
            <person name="Danchin E.G.J."/>
            <person name="Duchaussoy F."/>
            <person name="Gibon J."/>
            <person name="Kohler A."/>
            <person name="Lindquist E."/>
            <person name="Pereda V."/>
            <person name="Salamov A."/>
            <person name="Shapiro H.J."/>
            <person name="Wuyts J."/>
            <person name="Blaudez D."/>
            <person name="Buee M."/>
            <person name="Brokstein P."/>
            <person name="Canbaeck B."/>
            <person name="Cohen D."/>
            <person name="Courty P.E."/>
            <person name="Coutinho P.M."/>
            <person name="Delaruelle C."/>
            <person name="Detter J.C."/>
            <person name="Deveau A."/>
            <person name="DiFazio S."/>
            <person name="Duplessis S."/>
            <person name="Fraissinet-Tachet L."/>
            <person name="Lucic E."/>
            <person name="Frey-Klett P."/>
            <person name="Fourrey C."/>
            <person name="Feussner I."/>
            <person name="Gay G."/>
            <person name="Grimwood J."/>
            <person name="Hoegger P.J."/>
            <person name="Jain P."/>
            <person name="Kilaru S."/>
            <person name="Labbe J."/>
            <person name="Lin Y.C."/>
            <person name="Legue V."/>
            <person name="Le Tacon F."/>
            <person name="Marmeisse R."/>
            <person name="Melayah D."/>
            <person name="Montanini B."/>
            <person name="Muratet M."/>
            <person name="Nehls U."/>
            <person name="Niculita-Hirzel H."/>
            <person name="Oudot-Le Secq M.P."/>
            <person name="Peter M."/>
            <person name="Quesneville H."/>
            <person name="Rajashekar B."/>
            <person name="Reich M."/>
            <person name="Rouhier N."/>
            <person name="Schmutz J."/>
            <person name="Yin T."/>
            <person name="Chalot M."/>
            <person name="Henrissat B."/>
            <person name="Kuees U."/>
            <person name="Lucas S."/>
            <person name="Van de Peer Y."/>
            <person name="Podila G.K."/>
            <person name="Polle A."/>
            <person name="Pukkila P.J."/>
            <person name="Richardson P.M."/>
            <person name="Rouze P."/>
            <person name="Sanders I.R."/>
            <person name="Stajich J.E."/>
            <person name="Tunlid A."/>
            <person name="Tuskan G."/>
            <person name="Grigoriev I.V."/>
        </authorList>
    </citation>
    <scope>NUCLEOTIDE SEQUENCE [LARGE SCALE GENOMIC DNA]</scope>
    <source>
        <strain evidence="2">S238N-H82 / ATCC MYA-4686</strain>
    </source>
</reference>
<dbReference type="RefSeq" id="XP_001890355.1">
    <property type="nucleotide sequence ID" value="XM_001890320.1"/>
</dbReference>
<sequence length="115" mass="13211">MFTLGDQSLLWIPWFTRTFFEHFCQIKPSKKLLPHCSCFFGTILHQAQCKPLNLSRPGNALLKGINFTYFTNRLEILRPSSQRECMSAGLLRWPSYVPPPEKTSTLAVPLRSHSS</sequence>
<organism evidence="2">
    <name type="scientific">Laccaria bicolor (strain S238N-H82 / ATCC MYA-4686)</name>
    <name type="common">Bicoloured deceiver</name>
    <name type="synonym">Laccaria laccata var. bicolor</name>
    <dbReference type="NCBI Taxonomy" id="486041"/>
    <lineage>
        <taxon>Eukaryota</taxon>
        <taxon>Fungi</taxon>
        <taxon>Dikarya</taxon>
        <taxon>Basidiomycota</taxon>
        <taxon>Agaricomycotina</taxon>
        <taxon>Agaricomycetes</taxon>
        <taxon>Agaricomycetidae</taxon>
        <taxon>Agaricales</taxon>
        <taxon>Agaricineae</taxon>
        <taxon>Hydnangiaceae</taxon>
        <taxon>Laccaria</taxon>
    </lineage>
</organism>
<dbReference type="KEGG" id="lbc:LACBIDRAFT_335467"/>
<dbReference type="HOGENOM" id="CLU_2109469_0_0_1"/>
<protein>
    <submittedName>
        <fullName evidence="1">Predicted protein</fullName>
    </submittedName>
</protein>
<dbReference type="Proteomes" id="UP000001194">
    <property type="component" value="Unassembled WGS sequence"/>
</dbReference>
<evidence type="ECO:0000313" key="2">
    <source>
        <dbReference type="Proteomes" id="UP000001194"/>
    </source>
</evidence>
<dbReference type="AlphaFoldDB" id="B0E2E3"/>
<dbReference type="EMBL" id="DS547179">
    <property type="protein sequence ID" value="EDQ98994.1"/>
    <property type="molecule type" value="Genomic_DNA"/>
</dbReference>
<dbReference type="InParanoid" id="B0E2E3"/>
<gene>
    <name evidence="1" type="ORF">LACBIDRAFT_335467</name>
</gene>
<name>B0E2E3_LACBS</name>
<proteinExistence type="predicted"/>
<dbReference type="GeneID" id="6086008"/>
<accession>B0E2E3</accession>
<keyword evidence="2" id="KW-1185">Reference proteome</keyword>
<evidence type="ECO:0000313" key="1">
    <source>
        <dbReference type="EMBL" id="EDQ98994.1"/>
    </source>
</evidence>